<feature type="region of interest" description="Disordered" evidence="1">
    <location>
        <begin position="1"/>
        <end position="45"/>
    </location>
</feature>
<proteinExistence type="predicted"/>
<dbReference type="SUPFAM" id="SSF52317">
    <property type="entry name" value="Class I glutamine amidotransferase-like"/>
    <property type="match status" value="1"/>
</dbReference>
<evidence type="ECO:0000256" key="1">
    <source>
        <dbReference type="SAM" id="MobiDB-lite"/>
    </source>
</evidence>
<feature type="transmembrane region" description="Helical" evidence="2">
    <location>
        <begin position="82"/>
        <end position="104"/>
    </location>
</feature>
<keyword evidence="2" id="KW-0472">Membrane</keyword>
<feature type="transmembrane region" description="Helical" evidence="2">
    <location>
        <begin position="197"/>
        <end position="219"/>
    </location>
</feature>
<dbReference type="InterPro" id="IPR029062">
    <property type="entry name" value="Class_I_gatase-like"/>
</dbReference>
<feature type="transmembrane region" description="Helical" evidence="2">
    <location>
        <begin position="153"/>
        <end position="176"/>
    </location>
</feature>
<feature type="domain" description="ABC-type uncharacterised transport system" evidence="3">
    <location>
        <begin position="349"/>
        <end position="590"/>
    </location>
</feature>
<feature type="transmembrane region" description="Helical" evidence="2">
    <location>
        <begin position="634"/>
        <end position="655"/>
    </location>
</feature>
<organism evidence="4 5">
    <name type="scientific">Sorangium cellulosum</name>
    <name type="common">Polyangium cellulosum</name>
    <dbReference type="NCBI Taxonomy" id="56"/>
    <lineage>
        <taxon>Bacteria</taxon>
        <taxon>Pseudomonadati</taxon>
        <taxon>Myxococcota</taxon>
        <taxon>Polyangia</taxon>
        <taxon>Polyangiales</taxon>
        <taxon>Polyangiaceae</taxon>
        <taxon>Sorangium</taxon>
    </lineage>
</organism>
<keyword evidence="2" id="KW-0812">Transmembrane</keyword>
<gene>
    <name evidence="4" type="ORF">SOCE26_055060</name>
</gene>
<dbReference type="RefSeq" id="WP_234022511.1">
    <property type="nucleotide sequence ID" value="NZ_CP012673.1"/>
</dbReference>
<evidence type="ECO:0000313" key="5">
    <source>
        <dbReference type="Proteomes" id="UP000238348"/>
    </source>
</evidence>
<dbReference type="Pfam" id="PF09822">
    <property type="entry name" value="ABC_transp_aux"/>
    <property type="match status" value="1"/>
</dbReference>
<keyword evidence="2" id="KW-1133">Transmembrane helix</keyword>
<accession>A0A2L0EXN6</accession>
<evidence type="ECO:0000256" key="2">
    <source>
        <dbReference type="SAM" id="Phobius"/>
    </source>
</evidence>
<feature type="transmembrane region" description="Helical" evidence="2">
    <location>
        <begin position="52"/>
        <end position="70"/>
    </location>
</feature>
<feature type="compositionally biased region" description="Low complexity" evidence="1">
    <location>
        <begin position="34"/>
        <end position="45"/>
    </location>
</feature>
<dbReference type="AlphaFoldDB" id="A0A2L0EXN6"/>
<dbReference type="InterPro" id="IPR019196">
    <property type="entry name" value="ABC_transp_unknown"/>
</dbReference>
<sequence length="666" mass="71118">MKDNNTEANGAEVAGKTGADEGAPKRAPEPPPGAEKQVAAAPAPADGPAIRAGGWMVPAYAGALLGVFLGERVVPTIDWARYALSGLGVLTLALVTALRFATAFRETGERRAVERTLAILSALGLIAVAAYFTTTDAGRALLGVSGAAPETRARIDAATTVGWVALLAIATVPLFFGEAALAPMRRAERIEVRRVRAATLSGVTLAFAAVYSALFVYGASQLDLKADFSYYRTARPGDSTKRVAESLTAPLKITAFFPQQNEVGAEVEGYLREVKAASPQITVEMQDRLLVPALAKEAKVTQDGVIVLSRDGSRETVTVGADMKTAGAKLKSIDADFQKALLKVIRTQRIAYMTVGHGEMNEAAGQAAAEGRTAKNLRKLLESQNYQVKDLGLAEGLASELPKDAYVVIVLGPQKEFLPEEVAALKRYADGGGHLLLALDPDAKVDLSPLAGAVGLAWKPEVLANDRIYVRRRYNESDHAMLVTQRYSSHASVSTLSRHAQQAPTIFAGAASLDKQGEGDLKIDFVVRSMGETFADANGNFKFDEGEKRSAYNLAAAVSKQIAPGGEDGSEKKELRAFVLADADAFSDAVFRNEPNIVLALDALRWLGGEESFAGEITTNEDVRIEHTKEKDQVWFWATILVAPALVLGLGLFITRRGRRASGRRA</sequence>
<feature type="compositionally biased region" description="Basic and acidic residues" evidence="1">
    <location>
        <begin position="18"/>
        <end position="28"/>
    </location>
</feature>
<evidence type="ECO:0000259" key="3">
    <source>
        <dbReference type="Pfam" id="PF09822"/>
    </source>
</evidence>
<feature type="transmembrane region" description="Helical" evidence="2">
    <location>
        <begin position="116"/>
        <end position="133"/>
    </location>
</feature>
<reference evidence="4 5" key="1">
    <citation type="submission" date="2015-09" db="EMBL/GenBank/DDBJ databases">
        <title>Sorangium comparison.</title>
        <authorList>
            <person name="Zaburannyi N."/>
            <person name="Bunk B."/>
            <person name="Overmann J."/>
            <person name="Mueller R."/>
        </authorList>
    </citation>
    <scope>NUCLEOTIDE SEQUENCE [LARGE SCALE GENOMIC DNA]</scope>
    <source>
        <strain evidence="4 5">So ce26</strain>
    </source>
</reference>
<dbReference type="Proteomes" id="UP000238348">
    <property type="component" value="Chromosome"/>
</dbReference>
<name>A0A2L0EXN6_SORCE</name>
<dbReference type="EMBL" id="CP012673">
    <property type="protein sequence ID" value="AUX44046.1"/>
    <property type="molecule type" value="Genomic_DNA"/>
</dbReference>
<evidence type="ECO:0000313" key="4">
    <source>
        <dbReference type="EMBL" id="AUX44046.1"/>
    </source>
</evidence>
<protein>
    <submittedName>
        <fullName evidence="4">ABC transporter</fullName>
    </submittedName>
</protein>